<feature type="non-terminal residue" evidence="1">
    <location>
        <position position="54"/>
    </location>
</feature>
<dbReference type="EMBL" id="GG680063">
    <property type="protein sequence ID" value="EER07043.1"/>
    <property type="molecule type" value="Genomic_DNA"/>
</dbReference>
<accession>C5L887</accession>
<sequence>EISSHFVSLRTNWMTACVTAKFPHAQVVDLSELLRPEVFLNALKQETARALKVR</sequence>
<keyword evidence="2" id="KW-1185">Reference proteome</keyword>
<name>C5L887_PERM5</name>
<dbReference type="Proteomes" id="UP000007800">
    <property type="component" value="Unassembled WGS sequence"/>
</dbReference>
<dbReference type="OrthoDB" id="10252139at2759"/>
<evidence type="ECO:0000313" key="2">
    <source>
        <dbReference type="Proteomes" id="UP000007800"/>
    </source>
</evidence>
<protein>
    <submittedName>
        <fullName evidence="1">Uncharacterized protein</fullName>
    </submittedName>
</protein>
<feature type="non-terminal residue" evidence="1">
    <location>
        <position position="1"/>
    </location>
</feature>
<reference evidence="1 2" key="1">
    <citation type="submission" date="2008-07" db="EMBL/GenBank/DDBJ databases">
        <authorList>
            <person name="El-Sayed N."/>
            <person name="Caler E."/>
            <person name="Inman J."/>
            <person name="Amedeo P."/>
            <person name="Hass B."/>
            <person name="Wortman J."/>
        </authorList>
    </citation>
    <scope>NUCLEOTIDE SEQUENCE [LARGE SCALE GENOMIC DNA]</scope>
    <source>
        <strain evidence="2">ATCC 50983 / TXsc</strain>
    </source>
</reference>
<dbReference type="InParanoid" id="C5L887"/>
<gene>
    <name evidence="1" type="ORF">Pmar_PMAR015455</name>
</gene>
<evidence type="ECO:0000313" key="1">
    <source>
        <dbReference type="EMBL" id="EER07043.1"/>
    </source>
</evidence>
<dbReference type="RefSeq" id="XP_002775227.1">
    <property type="nucleotide sequence ID" value="XM_002775181.1"/>
</dbReference>
<dbReference type="AlphaFoldDB" id="C5L887"/>
<dbReference type="GeneID" id="9059426"/>
<organism evidence="2">
    <name type="scientific">Perkinsus marinus (strain ATCC 50983 / TXsc)</name>
    <dbReference type="NCBI Taxonomy" id="423536"/>
    <lineage>
        <taxon>Eukaryota</taxon>
        <taxon>Sar</taxon>
        <taxon>Alveolata</taxon>
        <taxon>Perkinsozoa</taxon>
        <taxon>Perkinsea</taxon>
        <taxon>Perkinsida</taxon>
        <taxon>Perkinsidae</taxon>
        <taxon>Perkinsus</taxon>
    </lineage>
</organism>
<proteinExistence type="predicted"/>